<feature type="compositionally biased region" description="Polar residues" evidence="1">
    <location>
        <begin position="466"/>
        <end position="483"/>
    </location>
</feature>
<evidence type="ECO:0000256" key="1">
    <source>
        <dbReference type="SAM" id="MobiDB-lite"/>
    </source>
</evidence>
<feature type="region of interest" description="Disordered" evidence="1">
    <location>
        <begin position="457"/>
        <end position="504"/>
    </location>
</feature>
<dbReference type="GO" id="GO:0005634">
    <property type="term" value="C:nucleus"/>
    <property type="evidence" value="ECO:0007669"/>
    <property type="project" value="TreeGrafter"/>
</dbReference>
<dbReference type="Pfam" id="PF11470">
    <property type="entry name" value="TUG-UBL1"/>
    <property type="match status" value="1"/>
</dbReference>
<dbReference type="PANTHER" id="PTHR46467">
    <property type="entry name" value="TETHER CONTAINING UBX DOMAIN FOR GLUT4"/>
    <property type="match status" value="1"/>
</dbReference>
<proteinExistence type="predicted"/>
<dbReference type="GeneID" id="73381636"/>
<evidence type="ECO:0000313" key="3">
    <source>
        <dbReference type="EMBL" id="KAI3403132.2"/>
    </source>
</evidence>
<comment type="caution">
    <text evidence="3">The sequence shown here is derived from an EMBL/GenBank/DDBJ whole genome shotgun (WGS) entry which is preliminary data.</text>
</comment>
<dbReference type="Gene3D" id="3.10.20.90">
    <property type="entry name" value="Phosphatidylinositol 3-kinase Catalytic Subunit, Chain A, domain 1"/>
    <property type="match status" value="1"/>
</dbReference>
<protein>
    <recommendedName>
        <fullName evidence="2">TUG ubiquitin-like domain-containing protein</fullName>
    </recommendedName>
</protein>
<feature type="compositionally biased region" description="Basic residues" evidence="1">
    <location>
        <begin position="490"/>
        <end position="504"/>
    </location>
</feature>
<feature type="region of interest" description="Disordered" evidence="1">
    <location>
        <begin position="184"/>
        <end position="230"/>
    </location>
</feature>
<dbReference type="Proteomes" id="UP001202479">
    <property type="component" value="Unassembled WGS sequence"/>
</dbReference>
<accession>A0AAI9SU60</accession>
<dbReference type="EMBL" id="JAHUZD010000137">
    <property type="protein sequence ID" value="KAI3403132.2"/>
    <property type="molecule type" value="Genomic_DNA"/>
</dbReference>
<feature type="domain" description="TUG ubiquitin-like" evidence="2">
    <location>
        <begin position="8"/>
        <end position="73"/>
    </location>
</feature>
<name>A0AAI9SU60_9ASCO</name>
<dbReference type="SUPFAM" id="SSF54236">
    <property type="entry name" value="Ubiquitin-like"/>
    <property type="match status" value="1"/>
</dbReference>
<keyword evidence="4" id="KW-1185">Reference proteome</keyword>
<dbReference type="AlphaFoldDB" id="A0AAI9SU60"/>
<dbReference type="GO" id="GO:0006886">
    <property type="term" value="P:intracellular protein transport"/>
    <property type="evidence" value="ECO:0007669"/>
    <property type="project" value="TreeGrafter"/>
</dbReference>
<sequence length="504" mass="57636">MATISLNVSYLNQSKKLTVSKSSSVSQLVSQCLTVYKVDSSSYRGELYHNDKLIDLGLPIRLTNLINNSKLVLKVKKLDLNKMINVKLITEKGSLVDKCNANIPLSQVLSQFKVDTSKPTQLRILNSTVNWARYQSTSLGSLLGAADSVAMRLEYTRTTKEEEAYHKKQQEAVKLQIEQEKKKRQIEEEKRKLEEREREKEKEREEEKRKLEEREEKVAEARAAASKEAEMDTGLVNAAPTTEDIEMIEGEERVGVGKTSTTKGEISRSEATSASFVYQEEELKETPQLYVPSDKPQPSYENPDEDYHVTVHQVKTYQNAIRNSAQRTKKNPNGGGKIPPRYLIRIKFPDGSMLQINLLENVSEIKFGNLIKKIDELLLPQFIDNYSLKIGFPPFTKLNQSFTLNQEYLYKLPDFQNEQIILIWELSKNSLNKKGPFLNSNSKDLVIKQSDELPERILEKHRSELPSDTSSGKQSSRPKSALSNEEDKKGKHKLKIPKWMKINK</sequence>
<dbReference type="InterPro" id="IPR021569">
    <property type="entry name" value="TUG-UBL1"/>
</dbReference>
<gene>
    <name evidence="3" type="ORF">KGF56_004021</name>
</gene>
<evidence type="ECO:0000313" key="4">
    <source>
        <dbReference type="Proteomes" id="UP001202479"/>
    </source>
</evidence>
<feature type="region of interest" description="Disordered" evidence="1">
    <location>
        <begin position="255"/>
        <end position="274"/>
    </location>
</feature>
<dbReference type="GO" id="GO:0012506">
    <property type="term" value="C:vesicle membrane"/>
    <property type="evidence" value="ECO:0007669"/>
    <property type="project" value="TreeGrafter"/>
</dbReference>
<dbReference type="InterPro" id="IPR029071">
    <property type="entry name" value="Ubiquitin-like_domsf"/>
</dbReference>
<evidence type="ECO:0000259" key="2">
    <source>
        <dbReference type="Pfam" id="PF11470"/>
    </source>
</evidence>
<organism evidence="3 4">
    <name type="scientific">Candida oxycetoniae</name>
    <dbReference type="NCBI Taxonomy" id="497107"/>
    <lineage>
        <taxon>Eukaryota</taxon>
        <taxon>Fungi</taxon>
        <taxon>Dikarya</taxon>
        <taxon>Ascomycota</taxon>
        <taxon>Saccharomycotina</taxon>
        <taxon>Pichiomycetes</taxon>
        <taxon>Debaryomycetaceae</taxon>
        <taxon>Candida/Lodderomyces clade</taxon>
        <taxon>Candida</taxon>
    </lineage>
</organism>
<reference evidence="3" key="1">
    <citation type="journal article" date="2022" name="DNA Res.">
        <title>Genome analysis of five recently described species of the CUG-Ser clade uncovers Candida theae as a new hybrid lineage with pathogenic potential in the Candida parapsilosis species complex.</title>
        <authorList>
            <person name="Mixao V."/>
            <person name="Del Olmo V."/>
            <person name="Hegedusova E."/>
            <person name="Saus E."/>
            <person name="Pryszcz L."/>
            <person name="Cillingova A."/>
            <person name="Nosek J."/>
            <person name="Gabaldon T."/>
        </authorList>
    </citation>
    <scope>NUCLEOTIDE SEQUENCE</scope>
    <source>
        <strain evidence="3">CBS 10844</strain>
    </source>
</reference>
<feature type="compositionally biased region" description="Polar residues" evidence="1">
    <location>
        <begin position="258"/>
        <end position="274"/>
    </location>
</feature>
<dbReference type="GO" id="GO:0005737">
    <property type="term" value="C:cytoplasm"/>
    <property type="evidence" value="ECO:0007669"/>
    <property type="project" value="TreeGrafter"/>
</dbReference>
<dbReference type="PANTHER" id="PTHR46467:SF1">
    <property type="entry name" value="TETHER CONTAINING UBX DOMAIN FOR GLUT4"/>
    <property type="match status" value="1"/>
</dbReference>
<dbReference type="RefSeq" id="XP_049178879.1">
    <property type="nucleotide sequence ID" value="XM_049325416.1"/>
</dbReference>